<evidence type="ECO:0000256" key="1">
    <source>
        <dbReference type="ARBA" id="ARBA00004049"/>
    </source>
</evidence>
<keyword evidence="2" id="KW-0805">Transcription regulation</keyword>
<dbReference type="EMBL" id="GL378338">
    <property type="protein sequence ID" value="EFJ48722.1"/>
    <property type="molecule type" value="Genomic_DNA"/>
</dbReference>
<keyword evidence="4" id="KW-0238">DNA-binding</keyword>
<keyword evidence="10" id="KW-1185">Reference proteome</keyword>
<evidence type="ECO:0000313" key="9">
    <source>
        <dbReference type="EMBL" id="EFJ48722.1"/>
    </source>
</evidence>
<evidence type="ECO:0000256" key="2">
    <source>
        <dbReference type="ARBA" id="ARBA00023015"/>
    </source>
</evidence>
<evidence type="ECO:0000256" key="6">
    <source>
        <dbReference type="ARBA" id="ARBA00023242"/>
    </source>
</evidence>
<feature type="region of interest" description="Disordered" evidence="7">
    <location>
        <begin position="152"/>
        <end position="192"/>
    </location>
</feature>
<sequence>MAAAIAATVGGADVAAPGQLGRSASISALGRLHSSTSAIGCVRACASTSALSRLHACASTSALSRLHACTSASALGRLHACAWAWASSGAQSFTARVYACVYIHRLCTARTAAHGASKGGKAKPQLLQPLVCAHPRGDLPSRYPRLQPLEAQPAQVGQLPSQPKLQLQPDPLPLLPLPPPPPPPLPPQLLSSSHYDDVQEEDYLMAEILAAPWPSSKTVQDATAAAHAAAAALARTKLVTHNERANPQPKPSGAPQQVSMEAAAASAFAAPECGPNTPSQSPPPLPESWQGSRRVQAAPDDAPLKKLNEAVVEAAPAPARPRWISVHDQGAVPWKIKAELGGAEVKAEMRPLGQSAMALGSDHPRANLTLKQQTTLLYEHQLQLVVPQGDLRLGQLDMAASRKLAAGAAAAAAAAAASAGPVATDGADRGGTLLLHVPLAGGRTSSTVVVDDMHDDSMQDDLPPPPSLPLDVFMADDLAECDGEDSDCDSDVQVTMELLRSMFHLPVADVSRTLGVSSTDLKRRCRALGIGRWPQRKLTSLDKLGGAVASDPHISEDERQKTLALVARNRDDIIRDPDTALDPWVAPKRQMHYKRKFVDRRGGGRRSYGKKKGG</sequence>
<feature type="domain" description="RWP-RK" evidence="8">
    <location>
        <begin position="474"/>
        <end position="561"/>
    </location>
</feature>
<dbReference type="STRING" id="3068.D8TUK1"/>
<dbReference type="InterPro" id="IPR003035">
    <property type="entry name" value="RWP-RK_dom"/>
</dbReference>
<reference evidence="9 10" key="1">
    <citation type="journal article" date="2010" name="Science">
        <title>Genomic analysis of organismal complexity in the multicellular green alga Volvox carteri.</title>
        <authorList>
            <person name="Prochnik S.E."/>
            <person name="Umen J."/>
            <person name="Nedelcu A.M."/>
            <person name="Hallmann A."/>
            <person name="Miller S.M."/>
            <person name="Nishii I."/>
            <person name="Ferris P."/>
            <person name="Kuo A."/>
            <person name="Mitros T."/>
            <person name="Fritz-Laylin L.K."/>
            <person name="Hellsten U."/>
            <person name="Chapman J."/>
            <person name="Simakov O."/>
            <person name="Rensing S.A."/>
            <person name="Terry A."/>
            <person name="Pangilinan J."/>
            <person name="Kapitonov V."/>
            <person name="Jurka J."/>
            <person name="Salamov A."/>
            <person name="Shapiro H."/>
            <person name="Schmutz J."/>
            <person name="Grimwood J."/>
            <person name="Lindquist E."/>
            <person name="Lucas S."/>
            <person name="Grigoriev I.V."/>
            <person name="Schmitt R."/>
            <person name="Kirk D."/>
            <person name="Rokhsar D.S."/>
        </authorList>
    </citation>
    <scope>NUCLEOTIDE SEQUENCE [LARGE SCALE GENOMIC DNA]</scope>
    <source>
        <strain evidence="10">f. Nagariensis / Eve</strain>
    </source>
</reference>
<protein>
    <submittedName>
        <fullName evidence="9">RWP-RK domain-containing transcription factor</fullName>
    </submittedName>
</protein>
<dbReference type="GO" id="GO:0003700">
    <property type="term" value="F:DNA-binding transcription factor activity"/>
    <property type="evidence" value="ECO:0007669"/>
    <property type="project" value="InterPro"/>
</dbReference>
<dbReference type="OrthoDB" id="552509at2759"/>
<dbReference type="RefSeq" id="XP_002950054.1">
    <property type="nucleotide sequence ID" value="XM_002950008.1"/>
</dbReference>
<feature type="compositionally biased region" description="Low complexity" evidence="7">
    <location>
        <begin position="262"/>
        <end position="279"/>
    </location>
</feature>
<organism evidence="10">
    <name type="scientific">Volvox carteri f. nagariensis</name>
    <dbReference type="NCBI Taxonomy" id="3068"/>
    <lineage>
        <taxon>Eukaryota</taxon>
        <taxon>Viridiplantae</taxon>
        <taxon>Chlorophyta</taxon>
        <taxon>core chlorophytes</taxon>
        <taxon>Chlorophyceae</taxon>
        <taxon>CS clade</taxon>
        <taxon>Chlamydomonadales</taxon>
        <taxon>Volvocaceae</taxon>
        <taxon>Volvox</taxon>
    </lineage>
</organism>
<feature type="compositionally biased region" description="Pro residues" evidence="7">
    <location>
        <begin position="170"/>
        <end position="187"/>
    </location>
</feature>
<dbReference type="Pfam" id="PF02042">
    <property type="entry name" value="RWP-RK"/>
    <property type="match status" value="1"/>
</dbReference>
<dbReference type="AlphaFoldDB" id="D8TUK1"/>
<dbReference type="InParanoid" id="D8TUK1"/>
<dbReference type="GeneID" id="9619374"/>
<dbReference type="GO" id="GO:0003677">
    <property type="term" value="F:DNA binding"/>
    <property type="evidence" value="ECO:0007669"/>
    <property type="project" value="UniProtKB-KW"/>
</dbReference>
<dbReference type="PANTHER" id="PTHR46373">
    <property type="entry name" value="PROTEIN RKD4"/>
    <property type="match status" value="1"/>
</dbReference>
<dbReference type="PANTHER" id="PTHR46373:SF2">
    <property type="entry name" value="RWP-RK DOMAIN-CONTAINING PROTEIN"/>
    <property type="match status" value="1"/>
</dbReference>
<comment type="function">
    <text evidence="1">Putative transcription factor.</text>
</comment>
<feature type="compositionally biased region" description="Low complexity" evidence="7">
    <location>
        <begin position="158"/>
        <end position="169"/>
    </location>
</feature>
<dbReference type="KEGG" id="vcn:VOLCADRAFT_127314"/>
<name>D8TUK1_VOLCA</name>
<proteinExistence type="predicted"/>
<dbReference type="PROSITE" id="PS51519">
    <property type="entry name" value="RWP_RK"/>
    <property type="match status" value="1"/>
</dbReference>
<keyword evidence="6" id="KW-0539">Nucleus</keyword>
<feature type="region of interest" description="Disordered" evidence="7">
    <location>
        <begin position="242"/>
        <end position="298"/>
    </location>
</feature>
<dbReference type="InterPro" id="IPR044607">
    <property type="entry name" value="RKD-like"/>
</dbReference>
<evidence type="ECO:0000256" key="7">
    <source>
        <dbReference type="SAM" id="MobiDB-lite"/>
    </source>
</evidence>
<evidence type="ECO:0000256" key="5">
    <source>
        <dbReference type="ARBA" id="ARBA00023163"/>
    </source>
</evidence>
<evidence type="ECO:0000259" key="8">
    <source>
        <dbReference type="PROSITE" id="PS51519"/>
    </source>
</evidence>
<keyword evidence="3" id="KW-0175">Coiled coil</keyword>
<evidence type="ECO:0000256" key="4">
    <source>
        <dbReference type="ARBA" id="ARBA00023125"/>
    </source>
</evidence>
<keyword evidence="5" id="KW-0804">Transcription</keyword>
<accession>D8TUK1</accession>
<dbReference type="Proteomes" id="UP000001058">
    <property type="component" value="Unassembled WGS sequence"/>
</dbReference>
<evidence type="ECO:0000313" key="10">
    <source>
        <dbReference type="Proteomes" id="UP000001058"/>
    </source>
</evidence>
<gene>
    <name evidence="9" type="ORF">VOLCADRAFT_127314</name>
</gene>
<evidence type="ECO:0000256" key="3">
    <source>
        <dbReference type="ARBA" id="ARBA00023054"/>
    </source>
</evidence>